<dbReference type="GO" id="GO:0051301">
    <property type="term" value="P:cell division"/>
    <property type="evidence" value="ECO:0007669"/>
    <property type="project" value="UniProtKB-KW"/>
</dbReference>
<feature type="transmembrane region" description="Helical" evidence="6">
    <location>
        <begin position="127"/>
        <end position="147"/>
    </location>
</feature>
<evidence type="ECO:0000313" key="7">
    <source>
        <dbReference type="EMBL" id="ODP29986.1"/>
    </source>
</evidence>
<evidence type="ECO:0000256" key="4">
    <source>
        <dbReference type="ARBA" id="ARBA00022989"/>
    </source>
</evidence>
<keyword evidence="7" id="KW-0132">Cell division</keyword>
<dbReference type="RefSeq" id="WP_069326075.1">
    <property type="nucleotide sequence ID" value="NZ_MDER01000026.1"/>
</dbReference>
<organism evidence="7 8">
    <name type="scientific">Paenibacillus nuruki</name>
    <dbReference type="NCBI Taxonomy" id="1886670"/>
    <lineage>
        <taxon>Bacteria</taxon>
        <taxon>Bacillati</taxon>
        <taxon>Bacillota</taxon>
        <taxon>Bacilli</taxon>
        <taxon>Bacillales</taxon>
        <taxon>Paenibacillaceae</taxon>
        <taxon>Paenibacillus</taxon>
    </lineage>
</organism>
<dbReference type="PATRIC" id="fig|1886670.3.peg.624"/>
<dbReference type="PIRSF" id="PIRSF038958">
    <property type="entry name" value="PG_synth_SpoVB"/>
    <property type="match status" value="1"/>
</dbReference>
<sequence>MKESSPSSRMLKGAFILALAAVLSKLIGTIQKIPLQNIGGDGVFGIYNAVYPFYTLVLLVATAGFPAAVSKFVAERIAAGNEEGARRVLTISSVMLIVLGVVGGILMYIGAPLLADWIDNRHTEAAIRSSALALPLVPIMAGLRGYFQGMHNMIPTAVSQVAEQTIRVAAMVILLLMLDRNGAADDWIAAGATFGSAAGGAAGLFVMLIYWWIYRQKSANKLSLSSQSHSVHEPVFPLLKALSLYALPICLGSLSAPLISLVDTFTVPRLLKGIGWSEAEAMVQFGIYNRGMPLVQLMSMLATSLSVLFIPALADARVRDRMDLVQSQSRQALSWFWLLGLAASAGVAVLAVPLDIMLYQDDAGSEAMRWLAFTGVGATVSIVTAALLQGMGSVKAPAVHLLLATVVKAVLNIILVPYFGINGAAFAGIVGYAVAAVLNTWLLIRLTRLQVTWKQDVVKPLFLVAVMSGAVIAWMFGAEYLFDRWALDGRIQASLITLGGVCIGGVVFAGGIFQLKIMTTAEIIALPKIGKKLAKLLQKFKLIS</sequence>
<feature type="transmembrane region" description="Helical" evidence="6">
    <location>
        <begin position="188"/>
        <end position="214"/>
    </location>
</feature>
<dbReference type="CDD" id="cd13124">
    <property type="entry name" value="MATE_SpoVB_like"/>
    <property type="match status" value="1"/>
</dbReference>
<reference evidence="7 8" key="1">
    <citation type="submission" date="2016-08" db="EMBL/GenBank/DDBJ databases">
        <title>Genome sequencing of Paenibacillus sp. TI45-13ar, isolated from Korean traditional nuruk.</title>
        <authorList>
            <person name="Kim S.-J."/>
        </authorList>
    </citation>
    <scope>NUCLEOTIDE SEQUENCE [LARGE SCALE GENOMIC DNA]</scope>
    <source>
        <strain evidence="7 8">TI45-13ar</strain>
    </source>
</reference>
<feature type="transmembrane region" description="Helical" evidence="6">
    <location>
        <begin position="294"/>
        <end position="314"/>
    </location>
</feature>
<dbReference type="InterPro" id="IPR002797">
    <property type="entry name" value="Polysacc_synth"/>
</dbReference>
<keyword evidence="4 6" id="KW-1133">Transmembrane helix</keyword>
<keyword evidence="7" id="KW-0131">Cell cycle</keyword>
<evidence type="ECO:0000313" key="8">
    <source>
        <dbReference type="Proteomes" id="UP000094578"/>
    </source>
</evidence>
<dbReference type="PANTHER" id="PTHR30250">
    <property type="entry name" value="PST FAMILY PREDICTED COLANIC ACID TRANSPORTER"/>
    <property type="match status" value="1"/>
</dbReference>
<proteinExistence type="predicted"/>
<feature type="transmembrane region" description="Helical" evidence="6">
    <location>
        <begin position="456"/>
        <end position="476"/>
    </location>
</feature>
<name>A0A1E3L8A7_9BACL</name>
<feature type="transmembrane region" description="Helical" evidence="6">
    <location>
        <begin position="94"/>
        <end position="115"/>
    </location>
</feature>
<feature type="transmembrane region" description="Helical" evidence="6">
    <location>
        <begin position="491"/>
        <end position="513"/>
    </location>
</feature>
<feature type="transmembrane region" description="Helical" evidence="6">
    <location>
        <begin position="370"/>
        <end position="388"/>
    </location>
</feature>
<keyword evidence="8" id="KW-1185">Reference proteome</keyword>
<accession>A0A1E3L8A7</accession>
<comment type="subcellular location">
    <subcellularLocation>
        <location evidence="1">Cell membrane</location>
        <topology evidence="1">Multi-pass membrane protein</topology>
    </subcellularLocation>
</comment>
<keyword evidence="3 6" id="KW-0812">Transmembrane</keyword>
<evidence type="ECO:0000256" key="3">
    <source>
        <dbReference type="ARBA" id="ARBA00022692"/>
    </source>
</evidence>
<dbReference type="Pfam" id="PF01943">
    <property type="entry name" value="Polysacc_synt"/>
    <property type="match status" value="1"/>
</dbReference>
<feature type="transmembrane region" description="Helical" evidence="6">
    <location>
        <begin position="154"/>
        <end position="176"/>
    </location>
</feature>
<feature type="transmembrane region" description="Helical" evidence="6">
    <location>
        <begin position="400"/>
        <end position="419"/>
    </location>
</feature>
<evidence type="ECO:0000256" key="6">
    <source>
        <dbReference type="SAM" id="Phobius"/>
    </source>
</evidence>
<dbReference type="GO" id="GO:0005886">
    <property type="term" value="C:plasma membrane"/>
    <property type="evidence" value="ECO:0007669"/>
    <property type="project" value="UniProtKB-SubCell"/>
</dbReference>
<dbReference type="InterPro" id="IPR024923">
    <property type="entry name" value="PG_synth_SpoVB"/>
</dbReference>
<dbReference type="STRING" id="1886670.PTI45_00605"/>
<protein>
    <submittedName>
        <fullName evidence="7">Putative cell division protein YtgP</fullName>
    </submittedName>
</protein>
<feature type="transmembrane region" description="Helical" evidence="6">
    <location>
        <begin position="425"/>
        <end position="444"/>
    </location>
</feature>
<comment type="caution">
    <text evidence="7">The sequence shown here is derived from an EMBL/GenBank/DDBJ whole genome shotgun (WGS) entry which is preliminary data.</text>
</comment>
<dbReference type="PANTHER" id="PTHR30250:SF29">
    <property type="entry name" value="POLYSACCHARIDE BIOSYNTHESIS PROTEIN C-TERMINAL DOMAIN-CONTAINING PROTEIN"/>
    <property type="match status" value="1"/>
</dbReference>
<dbReference type="Proteomes" id="UP000094578">
    <property type="component" value="Unassembled WGS sequence"/>
</dbReference>
<evidence type="ECO:0000256" key="2">
    <source>
        <dbReference type="ARBA" id="ARBA00022475"/>
    </source>
</evidence>
<feature type="transmembrane region" description="Helical" evidence="6">
    <location>
        <begin position="235"/>
        <end position="259"/>
    </location>
</feature>
<gene>
    <name evidence="7" type="ORF">PTI45_00605</name>
</gene>
<dbReference type="InterPro" id="IPR050833">
    <property type="entry name" value="Poly_Biosynth_Transport"/>
</dbReference>
<feature type="transmembrane region" description="Helical" evidence="6">
    <location>
        <begin position="335"/>
        <end position="358"/>
    </location>
</feature>
<evidence type="ECO:0000256" key="1">
    <source>
        <dbReference type="ARBA" id="ARBA00004651"/>
    </source>
</evidence>
<feature type="transmembrane region" description="Helical" evidence="6">
    <location>
        <begin position="52"/>
        <end position="73"/>
    </location>
</feature>
<evidence type="ECO:0000256" key="5">
    <source>
        <dbReference type="ARBA" id="ARBA00023136"/>
    </source>
</evidence>
<keyword evidence="2" id="KW-1003">Cell membrane</keyword>
<dbReference type="EMBL" id="MDER01000026">
    <property type="protein sequence ID" value="ODP29986.1"/>
    <property type="molecule type" value="Genomic_DNA"/>
</dbReference>
<dbReference type="AlphaFoldDB" id="A0A1E3L8A7"/>
<keyword evidence="5 6" id="KW-0472">Membrane</keyword>